<feature type="region of interest" description="Disordered" evidence="1">
    <location>
        <begin position="669"/>
        <end position="716"/>
    </location>
</feature>
<evidence type="ECO:0000259" key="3">
    <source>
        <dbReference type="PROSITE" id="PS50909"/>
    </source>
</evidence>
<keyword evidence="5" id="KW-1185">Reference proteome</keyword>
<accession>A0A427YI62</accession>
<evidence type="ECO:0008006" key="6">
    <source>
        <dbReference type="Google" id="ProtNLM"/>
    </source>
</evidence>
<dbReference type="Gene3D" id="2.30.30.190">
    <property type="entry name" value="CAP Gly-rich-like domain"/>
    <property type="match status" value="1"/>
</dbReference>
<name>A0A427YI62_9TREE</name>
<dbReference type="PANTHER" id="PTHR18916:SF93">
    <property type="entry name" value="RESTIN HOMOLOG"/>
    <property type="match status" value="1"/>
</dbReference>
<gene>
    <name evidence="4" type="ORF">EHS25_009946</name>
</gene>
<dbReference type="EMBL" id="RSCD01000009">
    <property type="protein sequence ID" value="RSH90771.1"/>
    <property type="molecule type" value="Genomic_DNA"/>
</dbReference>
<reference evidence="4 5" key="1">
    <citation type="submission" date="2018-11" db="EMBL/GenBank/DDBJ databases">
        <title>Genome sequence of Saitozyma podzolica DSM 27192.</title>
        <authorList>
            <person name="Aliyu H."/>
            <person name="Gorte O."/>
            <person name="Ochsenreither K."/>
        </authorList>
    </citation>
    <scope>NUCLEOTIDE SEQUENCE [LARGE SCALE GENOMIC DNA]</scope>
    <source>
        <strain evidence="4 5">DSM 27192</strain>
    </source>
</reference>
<feature type="domain" description="CAP-Gly" evidence="2">
    <location>
        <begin position="52"/>
        <end position="97"/>
    </location>
</feature>
<evidence type="ECO:0000259" key="2">
    <source>
        <dbReference type="PROSITE" id="PS50245"/>
    </source>
</evidence>
<dbReference type="PROSITE" id="PS50909">
    <property type="entry name" value="GAT"/>
    <property type="match status" value="1"/>
</dbReference>
<dbReference type="GO" id="GO:0035091">
    <property type="term" value="F:phosphatidylinositol binding"/>
    <property type="evidence" value="ECO:0007669"/>
    <property type="project" value="InterPro"/>
</dbReference>
<evidence type="ECO:0000313" key="4">
    <source>
        <dbReference type="EMBL" id="RSH90771.1"/>
    </source>
</evidence>
<dbReference type="InterPro" id="IPR004152">
    <property type="entry name" value="GAT_dom"/>
</dbReference>
<feature type="compositionally biased region" description="Low complexity" evidence="1">
    <location>
        <begin position="102"/>
        <end position="123"/>
    </location>
</feature>
<feature type="region of interest" description="Disordered" evidence="1">
    <location>
        <begin position="615"/>
        <end position="637"/>
    </location>
</feature>
<dbReference type="GO" id="GO:0043130">
    <property type="term" value="F:ubiquitin binding"/>
    <property type="evidence" value="ECO:0007669"/>
    <property type="project" value="InterPro"/>
</dbReference>
<evidence type="ECO:0000256" key="1">
    <source>
        <dbReference type="SAM" id="MobiDB-lite"/>
    </source>
</evidence>
<comment type="caution">
    <text evidence="4">The sequence shown here is derived from an EMBL/GenBank/DDBJ whole genome shotgun (WGS) entry which is preliminary data.</text>
</comment>
<sequence>MASSTTSTTPYSRRPESRASNLDLGSTKWQPVVGERVRAGGMGMEGTLKYLGETEFKAGVWAGIELEGGFAGKGKNDGSVGGVEYFSCPQDCGIFVLASKLSPPTSGPSRPSSVASSVRSHTSMGLHAPSGRETPGFERPAARPASVTPGKIRTVSSAIRGAGGFKLKEAPGLSEDRPTKTLLGNSTSSNAAIAASKITAGSRASKYVGMTAKQLEATRTGGLNASVRGLNASTMTPKASRVSMGLATPARSGRPSLGGSLATPRARPRQSTANEIMPPPPSPGKITLAMKAHQAQLEEEIRELKARNAELEVELQGFNSANPADDVGALNAQLERTKEEAATLRQELSNAQIDSTTATDRVNEMHGNELRLKEELGEKNRELAQLQKEMKLAVERAASELEAGMEAKRAEVQEMLERAERAEREIDEQNALVEQLTDAGHAAISLYEGKLNEAESQRYELEDKIRVLEEKIRKAEEKDKATAAEAGISSPTIHQGQTAAEIDNETLHEQIKHLQHKLSSLEELLDEARSQLESDNDAWKARLAKSKEAEGASKEQIKSLKAEVAQLNKDASGAKGRINELEGALKENRAALEGARAEIESLRSEVAETSSMRSALEKAGETEQALTTMTESNTEMKQRLRKLENVEKDVETYSAQVATLEAEIASLRKKGSGTFTPQGLPGPVSPSRRSPNDLTPDSARKPRLSSGASDADETKMRGYNHLIKELSEENTRFRDNERDLQEEIKLLKEEVKLLEETTEAAPGGGGASSKELVEAKTTISTQAQTIKELEREVSELESLIESKIYQQDDLEQRIAELEREIDHLRADRSSSRAAPDHRAVSIGDRSRASSTTGSLHTAEDDTRCELCEGPHDLDACPVFAGNLDAMKVSPLASKGGTFCADCESTEHDTADCPLADDVF</sequence>
<proteinExistence type="predicted"/>
<feature type="compositionally biased region" description="Basic and acidic residues" evidence="1">
    <location>
        <begin position="825"/>
        <end position="847"/>
    </location>
</feature>
<feature type="region of interest" description="Disordered" evidence="1">
    <location>
        <begin position="102"/>
        <end position="150"/>
    </location>
</feature>
<feature type="region of interest" description="Disordered" evidence="1">
    <location>
        <begin position="825"/>
        <end position="860"/>
    </location>
</feature>
<dbReference type="Pfam" id="PF01302">
    <property type="entry name" value="CAP_GLY"/>
    <property type="match status" value="1"/>
</dbReference>
<dbReference type="OrthoDB" id="2130750at2759"/>
<evidence type="ECO:0000313" key="5">
    <source>
        <dbReference type="Proteomes" id="UP000279259"/>
    </source>
</evidence>
<organism evidence="4 5">
    <name type="scientific">Saitozyma podzolica</name>
    <dbReference type="NCBI Taxonomy" id="1890683"/>
    <lineage>
        <taxon>Eukaryota</taxon>
        <taxon>Fungi</taxon>
        <taxon>Dikarya</taxon>
        <taxon>Basidiomycota</taxon>
        <taxon>Agaricomycotina</taxon>
        <taxon>Tremellomycetes</taxon>
        <taxon>Tremellales</taxon>
        <taxon>Trimorphomycetaceae</taxon>
        <taxon>Saitozyma</taxon>
    </lineage>
</organism>
<dbReference type="InterPro" id="IPR036859">
    <property type="entry name" value="CAP-Gly_dom_sf"/>
</dbReference>
<dbReference type="AlphaFoldDB" id="A0A427YI62"/>
<dbReference type="SUPFAM" id="SSF74924">
    <property type="entry name" value="Cap-Gly domain"/>
    <property type="match status" value="1"/>
</dbReference>
<feature type="region of interest" description="Disordered" evidence="1">
    <location>
        <begin position="236"/>
        <end position="286"/>
    </location>
</feature>
<feature type="domain" description="GAT" evidence="3">
    <location>
        <begin position="697"/>
        <end position="822"/>
    </location>
</feature>
<dbReference type="PROSITE" id="PS00845">
    <property type="entry name" value="CAP_GLY_1"/>
    <property type="match status" value="1"/>
</dbReference>
<feature type="region of interest" description="Disordered" evidence="1">
    <location>
        <begin position="1"/>
        <end position="27"/>
    </location>
</feature>
<dbReference type="PANTHER" id="PTHR18916">
    <property type="entry name" value="DYNACTIN 1-RELATED MICROTUBULE-BINDING"/>
    <property type="match status" value="1"/>
</dbReference>
<feature type="compositionally biased region" description="Polar residues" evidence="1">
    <location>
        <begin position="624"/>
        <end position="633"/>
    </location>
</feature>
<dbReference type="PROSITE" id="PS50245">
    <property type="entry name" value="CAP_GLY_2"/>
    <property type="match status" value="1"/>
</dbReference>
<dbReference type="Proteomes" id="UP000279259">
    <property type="component" value="Unassembled WGS sequence"/>
</dbReference>
<dbReference type="STRING" id="1890683.A0A427YI62"/>
<dbReference type="InterPro" id="IPR000938">
    <property type="entry name" value="CAP-Gly_domain"/>
</dbReference>
<feature type="compositionally biased region" description="Polar residues" evidence="1">
    <location>
        <begin position="18"/>
        <end position="27"/>
    </location>
</feature>
<dbReference type="SMART" id="SM01052">
    <property type="entry name" value="CAP_GLY"/>
    <property type="match status" value="1"/>
</dbReference>
<protein>
    <recommendedName>
        <fullName evidence="6">CAP-Gly domain-containing protein</fullName>
    </recommendedName>
</protein>
<dbReference type="Gene3D" id="1.10.287.1490">
    <property type="match status" value="2"/>
</dbReference>